<dbReference type="Gene3D" id="3.10.450.50">
    <property type="match status" value="1"/>
</dbReference>
<proteinExistence type="inferred from homology"/>
<dbReference type="PANTHER" id="PTHR41534:SF2">
    <property type="entry name" value="3-PHENYLPROPIONATE_CINNAMIC ACID DIOXYGENASE SUBUNIT BETA"/>
    <property type="match status" value="1"/>
</dbReference>
<dbReference type="InterPro" id="IPR000391">
    <property type="entry name" value="Rng_hydr_dOase-bsu"/>
</dbReference>
<dbReference type="GO" id="GO:0051213">
    <property type="term" value="F:dioxygenase activity"/>
    <property type="evidence" value="ECO:0007669"/>
    <property type="project" value="UniProtKB-KW"/>
</dbReference>
<dbReference type="PANTHER" id="PTHR41534">
    <property type="entry name" value="BLR3401 PROTEIN"/>
    <property type="match status" value="1"/>
</dbReference>
<keyword evidence="2" id="KW-0560">Oxidoreductase</keyword>
<comment type="similarity">
    <text evidence="1">Belongs to the bacterial ring-hydroxylating dioxygenase beta subunit family.</text>
</comment>
<evidence type="ECO:0000256" key="1">
    <source>
        <dbReference type="ARBA" id="ARBA00009570"/>
    </source>
</evidence>
<keyword evidence="4" id="KW-1185">Reference proteome</keyword>
<dbReference type="SUPFAM" id="SSF54427">
    <property type="entry name" value="NTF2-like"/>
    <property type="match status" value="1"/>
</dbReference>
<protein>
    <submittedName>
        <fullName evidence="3">Aromatic-ring-hydroxylating dioxygenase subunit beta</fullName>
    </submittedName>
</protein>
<dbReference type="GO" id="GO:0019380">
    <property type="term" value="P:3-phenylpropionate catabolic process"/>
    <property type="evidence" value="ECO:0007669"/>
    <property type="project" value="TreeGrafter"/>
</dbReference>
<evidence type="ECO:0000256" key="2">
    <source>
        <dbReference type="ARBA" id="ARBA00023002"/>
    </source>
</evidence>
<sequence>MTVAHEASTEPGDVAVDVHLGREIEQFLFREARLADEHRYDDWEALWTDDAKYWVPTAESLADPDRFMSVIFDNRRRIHTRLEQLRTGKRYAQAPPSSLRRLLSNIEVLGRAGEDFVVGANFVVFESKPRGIETWAGRVRYRVRRVAAELRLVEKTVVLVNNAEPIPTLGFLI</sequence>
<reference evidence="3" key="1">
    <citation type="submission" date="2020-11" db="EMBL/GenBank/DDBJ databases">
        <title>Nocardia NEAU-351.nov., a novel actinomycete isolated from the cow dung.</title>
        <authorList>
            <person name="Zhang X."/>
        </authorList>
    </citation>
    <scope>NUCLEOTIDE SEQUENCE</scope>
    <source>
        <strain evidence="3">NEAU-351</strain>
    </source>
</reference>
<evidence type="ECO:0000313" key="3">
    <source>
        <dbReference type="EMBL" id="MBH0776737.1"/>
    </source>
</evidence>
<gene>
    <name evidence="3" type="ORF">IT779_10620</name>
</gene>
<organism evidence="3 4">
    <name type="scientific">Nocardia bovistercoris</name>
    <dbReference type="NCBI Taxonomy" id="2785916"/>
    <lineage>
        <taxon>Bacteria</taxon>
        <taxon>Bacillati</taxon>
        <taxon>Actinomycetota</taxon>
        <taxon>Actinomycetes</taxon>
        <taxon>Mycobacteriales</taxon>
        <taxon>Nocardiaceae</taxon>
        <taxon>Nocardia</taxon>
    </lineage>
</organism>
<accession>A0A931N2H4</accession>
<dbReference type="EMBL" id="JADMLG010000003">
    <property type="protein sequence ID" value="MBH0776737.1"/>
    <property type="molecule type" value="Genomic_DNA"/>
</dbReference>
<keyword evidence="3" id="KW-0223">Dioxygenase</keyword>
<dbReference type="CDD" id="cd00667">
    <property type="entry name" value="ring_hydroxylating_dioxygenases_beta"/>
    <property type="match status" value="1"/>
</dbReference>
<dbReference type="Proteomes" id="UP000655751">
    <property type="component" value="Unassembled WGS sequence"/>
</dbReference>
<dbReference type="RefSeq" id="WP_196149056.1">
    <property type="nucleotide sequence ID" value="NZ_JADMLG010000003.1"/>
</dbReference>
<comment type="caution">
    <text evidence="3">The sequence shown here is derived from an EMBL/GenBank/DDBJ whole genome shotgun (WGS) entry which is preliminary data.</text>
</comment>
<evidence type="ECO:0000313" key="4">
    <source>
        <dbReference type="Proteomes" id="UP000655751"/>
    </source>
</evidence>
<dbReference type="AlphaFoldDB" id="A0A931N2H4"/>
<name>A0A931N2H4_9NOCA</name>
<dbReference type="Pfam" id="PF00866">
    <property type="entry name" value="Ring_hydroxyl_B"/>
    <property type="match status" value="1"/>
</dbReference>
<dbReference type="InterPro" id="IPR032710">
    <property type="entry name" value="NTF2-like_dom_sf"/>
</dbReference>